<dbReference type="Gene3D" id="3.20.20.370">
    <property type="entry name" value="Glycoside hydrolase/deacetylase"/>
    <property type="match status" value="1"/>
</dbReference>
<evidence type="ECO:0000313" key="1">
    <source>
        <dbReference type="EMBL" id="NGP87894.1"/>
    </source>
</evidence>
<dbReference type="SUPFAM" id="SSF52317">
    <property type="entry name" value="Class I glutamine amidotransferase-like"/>
    <property type="match status" value="1"/>
</dbReference>
<dbReference type="Proteomes" id="UP000479132">
    <property type="component" value="Unassembled WGS sequence"/>
</dbReference>
<proteinExistence type="predicted"/>
<accession>A0A6M1TA98</accession>
<reference evidence="1 2" key="1">
    <citation type="submission" date="2020-02" db="EMBL/GenBank/DDBJ databases">
        <title>Aliifodinibius halophilus 2W32, complete genome.</title>
        <authorList>
            <person name="Li Y."/>
            <person name="Wu S."/>
        </authorList>
    </citation>
    <scope>NUCLEOTIDE SEQUENCE [LARGE SCALE GENOMIC DNA]</scope>
    <source>
        <strain evidence="1 2">2W32</strain>
    </source>
</reference>
<evidence type="ECO:0000313" key="2">
    <source>
        <dbReference type="Proteomes" id="UP000479132"/>
    </source>
</evidence>
<dbReference type="Gene3D" id="3.40.50.880">
    <property type="match status" value="1"/>
</dbReference>
<dbReference type="SUPFAM" id="SSF88713">
    <property type="entry name" value="Glycoside hydrolase/deacetylase"/>
    <property type="match status" value="1"/>
</dbReference>
<dbReference type="InterPro" id="IPR011330">
    <property type="entry name" value="Glyco_hydro/deAcase_b/a-brl"/>
</dbReference>
<dbReference type="Pfam" id="PF09960">
    <property type="entry name" value="DUF2194"/>
    <property type="match status" value="1"/>
</dbReference>
<name>A0A6M1TA98_9BACT</name>
<protein>
    <submittedName>
        <fullName evidence="1">DUF2194 domain-containing protein</fullName>
    </submittedName>
</protein>
<dbReference type="EMBL" id="JAALLS010000006">
    <property type="protein sequence ID" value="NGP87894.1"/>
    <property type="molecule type" value="Genomic_DNA"/>
</dbReference>
<dbReference type="InterPro" id="IPR018695">
    <property type="entry name" value="DUF2194"/>
</dbReference>
<dbReference type="PROSITE" id="PS51257">
    <property type="entry name" value="PROKAR_LIPOPROTEIN"/>
    <property type="match status" value="1"/>
</dbReference>
<gene>
    <name evidence="1" type="ORF">G3569_05985</name>
</gene>
<organism evidence="1 2">
    <name type="scientific">Fodinibius halophilus</name>
    <dbReference type="NCBI Taxonomy" id="1736908"/>
    <lineage>
        <taxon>Bacteria</taxon>
        <taxon>Pseudomonadati</taxon>
        <taxon>Balneolota</taxon>
        <taxon>Balneolia</taxon>
        <taxon>Balneolales</taxon>
        <taxon>Balneolaceae</taxon>
        <taxon>Fodinibius</taxon>
    </lineage>
</organism>
<dbReference type="RefSeq" id="WP_165267082.1">
    <property type="nucleotide sequence ID" value="NZ_JAALLS010000006.1"/>
</dbReference>
<dbReference type="GO" id="GO:0005975">
    <property type="term" value="P:carbohydrate metabolic process"/>
    <property type="evidence" value="ECO:0007669"/>
    <property type="project" value="InterPro"/>
</dbReference>
<comment type="caution">
    <text evidence="1">The sequence shown here is derived from an EMBL/GenBank/DDBJ whole genome shotgun (WGS) entry which is preliminary data.</text>
</comment>
<dbReference type="InterPro" id="IPR029062">
    <property type="entry name" value="Class_I_gatase-like"/>
</dbReference>
<keyword evidence="2" id="KW-1185">Reference proteome</keyword>
<sequence length="1287" mass="149087">MNRLGPHLCAVILIVATISGCRWGCSSDSKTEIPNFEESEPLAMVVKNRFDSSSISINSNVTHALEYAKIPYQTFDFTLGASQLTIPESIKLLYLTTDRVEQIEDQEVERLLQFVAEGGEIVILTPLYDERFQYFTGIDPRTDPQLNKQAEGFVFQEHIFPHYKGEQYQNRATFIHNGFGGEYFVDEKAVLATASSDRDYPAIIEREVGKGRAIYFNTTVMTDKSYRGLLFSTGLKALEGIPYRVANVSTIFLDDFPAPLYNEKLEPVDEEYDTTHADFVARIWWPEMKELANNYDMDYTAVIAFNYNAVVVPPFDFKEWKFGKLMVDGEQQNASAWIARDIRDSRHELGLHGYNHFSLWKEDWDNIQFMQASLQAVKKRWRIDNLGDFPVSYVPPTNNIDSLGLQAVSLTLPSVKYMSSIYLGSFEEGGDREFGPEPFAPELFDYPRITSGYVNSDASNFNQNNLFLITGIWTHFVHPDDVFQVKKRSYDKFRSRNPRGLGWHSNEEYDFGLYEVFKRRLDETLERYPLSRFRAVKDAAPIAQRWLNTYSRYEFSDNVLKVSTLPLDRRFAKNKVQYWFSYVSEENQSTVENALAASNITFERSPLWDGVLYQFKTTADTLEMPVLESGDSTNREQLVSNIKKEYEEYLNPPADEIEETQQWRDERLDKALAAYSNKPNNRKLKEKVISLAIEFDRTPLAITVLERQLMNDGNWYTKDIARLLKYYGWEGAADRAYTFTEKLWEKYRDSSILKFKDMVTDRFGIPDQKFQDQWLQRAYNLSPDDPELLKTLLQESDTWEKRKKYIKELIELNPNSDSLYGYAIEQSIFYADADQTITLLQSFPDSAFVEEQLDTYADQIAYRYAEKNQLTRAGMWAQKTDSIAKETELGWLMQQQRYKAFIDRSTQYLEQSPENDSLRTYVGQQLIYAEFRDKGYSTLYPLFTKNKASQQSRQLVHNEVGYMGYEKQKSFYRQYPAFFSDSLAQSISDNYRKNEGFRAGSEASFTSDNFDNNTGSLGLFGEWGDRRNVIHKVSLNDRYVSSKTLNNNRLDYLYNVKYQWRKSFNSQASQLKIGGGIYSENNAIKPGLQAGYWFAEDSTYTSIDLEFQPVFTNSGLQQDINKIKGAIYREDYWISNRFQTTLSLNANWYSDNNYSYEGLLKLYYEIPFANDLAGIRPLADISYANSKVGYLRGVPYYTPDNLFVKGVGIDLNYKNERTDPSFTSRIEILGKHSNRDGTFLAATGTVKAQVNDYWSLSLNGYLSTSKIYRYNSLSLSISYIFPRALDK</sequence>